<dbReference type="CDD" id="cd01071">
    <property type="entry name" value="PBP2_PhnD_like"/>
    <property type="match status" value="1"/>
</dbReference>
<proteinExistence type="predicted"/>
<gene>
    <name evidence="2" type="ORF">DPRO_3422</name>
</gene>
<dbReference type="KEGG" id="pprf:DPRO_3422"/>
<dbReference type="Proteomes" id="UP000219215">
    <property type="component" value="Chromosome DPRO"/>
</dbReference>
<dbReference type="SUPFAM" id="SSF53850">
    <property type="entry name" value="Periplasmic binding protein-like II"/>
    <property type="match status" value="1"/>
</dbReference>
<feature type="transmembrane region" description="Helical" evidence="1">
    <location>
        <begin position="21"/>
        <end position="43"/>
    </location>
</feature>
<keyword evidence="3" id="KW-1185">Reference proteome</keyword>
<keyword evidence="1" id="KW-1133">Transmembrane helix</keyword>
<organism evidence="2 3">
    <name type="scientific">Pseudodesulfovibrio profundus</name>
    <dbReference type="NCBI Taxonomy" id="57320"/>
    <lineage>
        <taxon>Bacteria</taxon>
        <taxon>Pseudomonadati</taxon>
        <taxon>Thermodesulfobacteriota</taxon>
        <taxon>Desulfovibrionia</taxon>
        <taxon>Desulfovibrionales</taxon>
        <taxon>Desulfovibrionaceae</taxon>
    </lineage>
</organism>
<dbReference type="AlphaFoldDB" id="A0A2C8FEL1"/>
<accession>A0A2C8FEL1</accession>
<evidence type="ECO:0000256" key="1">
    <source>
        <dbReference type="SAM" id="Phobius"/>
    </source>
</evidence>
<dbReference type="PANTHER" id="PTHR35841:SF1">
    <property type="entry name" value="PHOSPHONATES-BINDING PERIPLASMIC PROTEIN"/>
    <property type="match status" value="1"/>
</dbReference>
<dbReference type="Pfam" id="PF12974">
    <property type="entry name" value="Phosphonate-bd"/>
    <property type="match status" value="1"/>
</dbReference>
<evidence type="ECO:0000313" key="2">
    <source>
        <dbReference type="EMBL" id="SOB60337.1"/>
    </source>
</evidence>
<name>A0A2C8FEL1_9BACT</name>
<sequence length="331" mass="36889">MFKAYMINHGKIKQQREKRSDLWLKHGVRAFVVLVCLIIIGVVGGCGEDDPVVHVDLTKRQKVLAPRRQEAITYAYLPQYSHTISYQRHRALLQYLRETTNLPLRQIFPDTFDEHIAMVERGEIDISFSNPFVYIQLAKAGATAFARIIEPGGEPYFQGQIICRTDNPTIQTISDCAGKRWIAVDPGSTGGYLFPLGLFFDNGIMVKDFREVDFAPGPGGKQEKVILAVHAGAYDIGTIRKGALDVISGKIDPSTIRVLAETKQYPGWVYAARKGLDPDVVTRIAAAMFALENSREDHASILRNAGMRGIIPAKDIDYESVRQLANKLGLE</sequence>
<dbReference type="RefSeq" id="WP_232005632.1">
    <property type="nucleotide sequence ID" value="NZ_LT907975.1"/>
</dbReference>
<dbReference type="PANTHER" id="PTHR35841">
    <property type="entry name" value="PHOSPHONATES-BINDING PERIPLASMIC PROTEIN"/>
    <property type="match status" value="1"/>
</dbReference>
<dbReference type="Gene3D" id="3.40.190.10">
    <property type="entry name" value="Periplasmic binding protein-like II"/>
    <property type="match status" value="2"/>
</dbReference>
<protein>
    <submittedName>
        <fullName evidence="2">Phosphonate-binding periplasmic protein</fullName>
    </submittedName>
</protein>
<dbReference type="EMBL" id="LT907975">
    <property type="protein sequence ID" value="SOB60337.1"/>
    <property type="molecule type" value="Genomic_DNA"/>
</dbReference>
<reference evidence="3" key="1">
    <citation type="submission" date="2017-09" db="EMBL/GenBank/DDBJ databases">
        <authorList>
            <person name="Regsiter A."/>
            <person name="William W."/>
        </authorList>
    </citation>
    <scope>NUCLEOTIDE SEQUENCE [LARGE SCALE GENOMIC DNA]</scope>
    <source>
        <strain evidence="3">500-1</strain>
    </source>
</reference>
<keyword evidence="1" id="KW-0472">Membrane</keyword>
<evidence type="ECO:0000313" key="3">
    <source>
        <dbReference type="Proteomes" id="UP000219215"/>
    </source>
</evidence>
<keyword evidence="1" id="KW-0812">Transmembrane</keyword>